<keyword evidence="3 5" id="KW-0687">Ribonucleoprotein</keyword>
<comment type="subunit">
    <text evidence="5">Part of the 50S ribosomal subunit.</text>
</comment>
<dbReference type="SUPFAM" id="SSF50104">
    <property type="entry name" value="Translation proteins SH3-like domain"/>
    <property type="match status" value="1"/>
</dbReference>
<dbReference type="HAMAP" id="MF_01326_B">
    <property type="entry name" value="Ribosomal_uL24_B"/>
    <property type="match status" value="1"/>
</dbReference>
<dbReference type="AlphaFoldDB" id="A0A2K8KQD1"/>
<dbReference type="CDD" id="cd06089">
    <property type="entry name" value="KOW_RPL26"/>
    <property type="match status" value="1"/>
</dbReference>
<dbReference type="EMBL" id="CP011797">
    <property type="protein sequence ID" value="ATX75524.1"/>
    <property type="molecule type" value="Genomic_DNA"/>
</dbReference>
<evidence type="ECO:0000256" key="2">
    <source>
        <dbReference type="ARBA" id="ARBA00022980"/>
    </source>
</evidence>
<dbReference type="RefSeq" id="WP_100255921.1">
    <property type="nucleotide sequence ID" value="NZ_CP011797.1"/>
</dbReference>
<dbReference type="PANTHER" id="PTHR12903">
    <property type="entry name" value="MITOCHONDRIAL RIBOSOMAL PROTEIN L24"/>
    <property type="match status" value="1"/>
</dbReference>
<keyword evidence="2 5" id="KW-0689">Ribosomal protein</keyword>
<sequence length="109" mass="11776">MRKLIKGDEVIVIAGKDKGKRGKISKVILGDKNGTKFLITGINLNKKHVKPNPQAGVQGGIVEREAPIQASNVAIFNPETSKGDRVGFDVKEDGSKVRVFKSTHKVIGE</sequence>
<keyword evidence="5" id="KW-0694">RNA-binding</keyword>
<protein>
    <recommendedName>
        <fullName evidence="4 5">Large ribosomal subunit protein uL24</fullName>
    </recommendedName>
</protein>
<dbReference type="InterPro" id="IPR057264">
    <property type="entry name" value="Ribosomal_uL24_C"/>
</dbReference>
<feature type="domain" description="KOW" evidence="7">
    <location>
        <begin position="3"/>
        <end position="30"/>
    </location>
</feature>
<organism evidence="8 9">
    <name type="scientific">Reinekea forsetii</name>
    <dbReference type="NCBI Taxonomy" id="1336806"/>
    <lineage>
        <taxon>Bacteria</taxon>
        <taxon>Pseudomonadati</taxon>
        <taxon>Pseudomonadota</taxon>
        <taxon>Gammaproteobacteria</taxon>
        <taxon>Oceanospirillales</taxon>
        <taxon>Saccharospirillaceae</taxon>
        <taxon>Reinekea</taxon>
    </lineage>
</organism>
<dbReference type="GO" id="GO:0006412">
    <property type="term" value="P:translation"/>
    <property type="evidence" value="ECO:0007669"/>
    <property type="project" value="UniProtKB-UniRule"/>
</dbReference>
<dbReference type="InterPro" id="IPR008991">
    <property type="entry name" value="Translation_prot_SH3-like_sf"/>
</dbReference>
<evidence type="ECO:0000256" key="3">
    <source>
        <dbReference type="ARBA" id="ARBA00023274"/>
    </source>
</evidence>
<dbReference type="PROSITE" id="PS01108">
    <property type="entry name" value="RIBOSOMAL_L24"/>
    <property type="match status" value="1"/>
</dbReference>
<evidence type="ECO:0000256" key="4">
    <source>
        <dbReference type="ARBA" id="ARBA00035206"/>
    </source>
</evidence>
<dbReference type="InterPro" id="IPR014722">
    <property type="entry name" value="Rib_uL2_dom2"/>
</dbReference>
<evidence type="ECO:0000313" key="8">
    <source>
        <dbReference type="EMBL" id="ATX75524.1"/>
    </source>
</evidence>
<evidence type="ECO:0000256" key="1">
    <source>
        <dbReference type="ARBA" id="ARBA00010618"/>
    </source>
</evidence>
<comment type="function">
    <text evidence="5">One of two assembly initiator proteins, it binds directly to the 5'-end of the 23S rRNA, where it nucleates assembly of the 50S subunit.</text>
</comment>
<dbReference type="InterPro" id="IPR003256">
    <property type="entry name" value="Ribosomal_uL24"/>
</dbReference>
<dbReference type="InterPro" id="IPR041988">
    <property type="entry name" value="Ribosomal_uL24_KOW"/>
</dbReference>
<keyword evidence="9" id="KW-1185">Reference proteome</keyword>
<dbReference type="NCBIfam" id="TIGR01079">
    <property type="entry name" value="rplX_bact"/>
    <property type="match status" value="1"/>
</dbReference>
<evidence type="ECO:0000259" key="7">
    <source>
        <dbReference type="SMART" id="SM00739"/>
    </source>
</evidence>
<dbReference type="GO" id="GO:0019843">
    <property type="term" value="F:rRNA binding"/>
    <property type="evidence" value="ECO:0007669"/>
    <property type="project" value="UniProtKB-UniRule"/>
</dbReference>
<dbReference type="InterPro" id="IPR005824">
    <property type="entry name" value="KOW"/>
</dbReference>
<dbReference type="Gene3D" id="2.30.30.30">
    <property type="match status" value="1"/>
</dbReference>
<accession>A0A2K8KQD1</accession>
<evidence type="ECO:0000313" key="9">
    <source>
        <dbReference type="Proteomes" id="UP000229757"/>
    </source>
</evidence>
<dbReference type="KEGG" id="rfo:REIFOR_00347"/>
<reference evidence="8 9" key="1">
    <citation type="journal article" date="2017" name="Environ. Microbiol.">
        <title>Genomic and physiological analyses of 'Reinekea forsetii' reveal a versatile opportunistic lifestyle during spring algae blooms.</title>
        <authorList>
            <person name="Avci B."/>
            <person name="Hahnke R.L."/>
            <person name="Chafee M."/>
            <person name="Fischer T."/>
            <person name="Gruber-Vodicka H."/>
            <person name="Tegetmeyer H.E."/>
            <person name="Harder J."/>
            <person name="Fuchs B.M."/>
            <person name="Amann R.I."/>
            <person name="Teeling H."/>
        </authorList>
    </citation>
    <scope>NUCLEOTIDE SEQUENCE [LARGE SCALE GENOMIC DNA]</scope>
    <source>
        <strain evidence="8 9">Hel1_31_D35</strain>
    </source>
</reference>
<name>A0A2K8KQD1_9GAMM</name>
<gene>
    <name evidence="5" type="primary">rplX</name>
    <name evidence="8" type="ORF">REIFOR_00347</name>
</gene>
<dbReference type="GO" id="GO:0005840">
    <property type="term" value="C:ribosome"/>
    <property type="evidence" value="ECO:0007669"/>
    <property type="project" value="UniProtKB-KW"/>
</dbReference>
<dbReference type="Pfam" id="PF00467">
    <property type="entry name" value="KOW"/>
    <property type="match status" value="1"/>
</dbReference>
<evidence type="ECO:0000256" key="6">
    <source>
        <dbReference type="RuleBase" id="RU003477"/>
    </source>
</evidence>
<dbReference type="GO" id="GO:0003735">
    <property type="term" value="F:structural constituent of ribosome"/>
    <property type="evidence" value="ECO:0007669"/>
    <property type="project" value="InterPro"/>
</dbReference>
<proteinExistence type="inferred from homology"/>
<dbReference type="InterPro" id="IPR005825">
    <property type="entry name" value="Ribosomal_uL24_CS"/>
</dbReference>
<dbReference type="Proteomes" id="UP000229757">
    <property type="component" value="Chromosome"/>
</dbReference>
<dbReference type="OrthoDB" id="9807419at2"/>
<evidence type="ECO:0000256" key="5">
    <source>
        <dbReference type="HAMAP-Rule" id="MF_01326"/>
    </source>
</evidence>
<dbReference type="Pfam" id="PF17136">
    <property type="entry name" value="ribosomal_L24"/>
    <property type="match status" value="1"/>
</dbReference>
<keyword evidence="5" id="KW-0699">rRNA-binding</keyword>
<dbReference type="GO" id="GO:1990904">
    <property type="term" value="C:ribonucleoprotein complex"/>
    <property type="evidence" value="ECO:0007669"/>
    <property type="project" value="UniProtKB-KW"/>
</dbReference>
<comment type="similarity">
    <text evidence="1 5 6">Belongs to the universal ribosomal protein uL24 family.</text>
</comment>
<comment type="function">
    <text evidence="5">One of the proteins that surrounds the polypeptide exit tunnel on the outside of the subunit.</text>
</comment>
<dbReference type="SMART" id="SM00739">
    <property type="entry name" value="KOW"/>
    <property type="match status" value="1"/>
</dbReference>